<dbReference type="PANTHER" id="PTHR47151">
    <property type="entry name" value="LEU/ILE/VAL-BINDING ABC TRANSPORTER SUBUNIT"/>
    <property type="match status" value="1"/>
</dbReference>
<protein>
    <submittedName>
        <fullName evidence="6">High-affinity branched-chain amino acid ABC transporter, periplasmic amino acid-binding protein</fullName>
    </submittedName>
</protein>
<sequence length="489" mass="52480">MLGSCVMGFTRKKIGAMIAPTFPSASPEAGDLSQGSADNLMDLKRFQALRRFDSVTFFRLSDTHWFVPKRPAFQAHERRSKLFRYSWRREKPVIESGPGALAIRIIKTTTQEWSIMTKGTNKLSRLFAALVMAGVASHSFAADTIKIGIAGPKTGPVAEYGTMQFNGAKMAIDQINAKGGVDGKKLEAVEYDDACDPKQAVAVANKVVNGGVKYVIGHLCSSSAQPASDVYEDEGIIMVTPAATSPEITARGYKLVFRTIGLDSAQGPAAGNYIADVAKPKIVAVIHDKQQYGEGIATAVKQTLEAKGVKVALFEGINAGDKDFSSLIAKLKQANVDFVYYGGYHPELGQILRQSKEKGLNAKFMGPEGVGNDSISQIAGEASEGLLVTLPKSFDQDPANQALTEAFKAKKQDPSGPFVYPSYSAVQVVADGIAAAKSEDTDKVAAAIHAGTFKTPMGDLSYDAKGDLKNFQFVVYEWHFGKPKTEAAK</sequence>
<proteinExistence type="inferred from homology"/>
<gene>
    <name evidence="6" type="ORF">ALO44_05535</name>
</gene>
<dbReference type="CDD" id="cd06342">
    <property type="entry name" value="PBP1_ABC_LIVBP-like"/>
    <property type="match status" value="1"/>
</dbReference>
<name>A0A0Q0EQ94_9PSED</name>
<dbReference type="InterPro" id="IPR028081">
    <property type="entry name" value="Leu-bd"/>
</dbReference>
<dbReference type="Pfam" id="PF13458">
    <property type="entry name" value="Peripla_BP_6"/>
    <property type="match status" value="1"/>
</dbReference>
<dbReference type="SUPFAM" id="SSF53822">
    <property type="entry name" value="Periplasmic binding protein-like I"/>
    <property type="match status" value="1"/>
</dbReference>
<dbReference type="Proteomes" id="UP000050474">
    <property type="component" value="Unassembled WGS sequence"/>
</dbReference>
<keyword evidence="4" id="KW-0029">Amino-acid transport</keyword>
<evidence type="ECO:0000313" key="6">
    <source>
        <dbReference type="EMBL" id="KPY89021.1"/>
    </source>
</evidence>
<evidence type="ECO:0000313" key="7">
    <source>
        <dbReference type="Proteomes" id="UP000050474"/>
    </source>
</evidence>
<evidence type="ECO:0000259" key="5">
    <source>
        <dbReference type="Pfam" id="PF13458"/>
    </source>
</evidence>
<evidence type="ECO:0000256" key="4">
    <source>
        <dbReference type="ARBA" id="ARBA00022970"/>
    </source>
</evidence>
<evidence type="ECO:0000256" key="3">
    <source>
        <dbReference type="ARBA" id="ARBA00022729"/>
    </source>
</evidence>
<dbReference type="InterPro" id="IPR000709">
    <property type="entry name" value="Leu_Ile_Val-bd"/>
</dbReference>
<dbReference type="PANTHER" id="PTHR47151:SF3">
    <property type="entry name" value="LEUCINE-SPECIFIC-BINDING PROTEIN"/>
    <property type="match status" value="1"/>
</dbReference>
<dbReference type="EMBL" id="LJRM01000030">
    <property type="protein sequence ID" value="KPY89021.1"/>
    <property type="molecule type" value="Genomic_DNA"/>
</dbReference>
<feature type="domain" description="Leucine-binding protein" evidence="5">
    <location>
        <begin position="144"/>
        <end position="478"/>
    </location>
</feature>
<comment type="similarity">
    <text evidence="1">Belongs to the leucine-binding protein family.</text>
</comment>
<dbReference type="PRINTS" id="PR00337">
    <property type="entry name" value="LEUILEVALBP"/>
</dbReference>
<dbReference type="STRING" id="129140.ALO44_05535"/>
<dbReference type="InterPro" id="IPR028082">
    <property type="entry name" value="Peripla_BP_I"/>
</dbReference>
<keyword evidence="3" id="KW-0732">Signal</keyword>
<reference evidence="6 7" key="1">
    <citation type="submission" date="2015-09" db="EMBL/GenBank/DDBJ databases">
        <title>Genome announcement of multiple Pseudomonas syringae strains.</title>
        <authorList>
            <person name="Thakur S."/>
            <person name="Wang P.W."/>
            <person name="Gong Y."/>
            <person name="Weir B.S."/>
            <person name="Guttman D.S."/>
        </authorList>
    </citation>
    <scope>NUCLEOTIDE SEQUENCE [LARGE SCALE GENOMIC DNA]</scope>
    <source>
        <strain evidence="6 7">ICMP4091</strain>
    </source>
</reference>
<organism evidence="6 7">
    <name type="scientific">Pseudomonas syringae pv. tagetis</name>
    <dbReference type="NCBI Taxonomy" id="129140"/>
    <lineage>
        <taxon>Bacteria</taxon>
        <taxon>Pseudomonadati</taxon>
        <taxon>Pseudomonadota</taxon>
        <taxon>Gammaproteobacteria</taxon>
        <taxon>Pseudomonadales</taxon>
        <taxon>Pseudomonadaceae</taxon>
        <taxon>Pseudomonas</taxon>
    </lineage>
</organism>
<dbReference type="NCBIfam" id="NF011933">
    <property type="entry name" value="PRK15404.1"/>
    <property type="match status" value="1"/>
</dbReference>
<keyword evidence="2" id="KW-0813">Transport</keyword>
<evidence type="ECO:0000256" key="2">
    <source>
        <dbReference type="ARBA" id="ARBA00022448"/>
    </source>
</evidence>
<comment type="caution">
    <text evidence="6">The sequence shown here is derived from an EMBL/GenBank/DDBJ whole genome shotgun (WGS) entry which is preliminary data.</text>
</comment>
<evidence type="ECO:0000256" key="1">
    <source>
        <dbReference type="ARBA" id="ARBA00010062"/>
    </source>
</evidence>
<dbReference type="Gene3D" id="3.40.50.2300">
    <property type="match status" value="2"/>
</dbReference>
<dbReference type="PATRIC" id="fig|129140.3.peg.5405"/>
<dbReference type="AlphaFoldDB" id="A0A0Q0EQ94"/>
<dbReference type="GO" id="GO:0006865">
    <property type="term" value="P:amino acid transport"/>
    <property type="evidence" value="ECO:0007669"/>
    <property type="project" value="UniProtKB-KW"/>
</dbReference>
<accession>A0A0Q0EQ94</accession>